<proteinExistence type="predicted"/>
<feature type="domain" description="DUF4422" evidence="4">
    <location>
        <begin position="3"/>
        <end position="240"/>
    </location>
</feature>
<dbReference type="GO" id="GO:0016757">
    <property type="term" value="F:glycosyltransferase activity"/>
    <property type="evidence" value="ECO:0007669"/>
    <property type="project" value="UniProtKB-KW"/>
</dbReference>
<dbReference type="GO" id="GO:0046872">
    <property type="term" value="F:metal ion binding"/>
    <property type="evidence" value="ECO:0007669"/>
    <property type="project" value="UniProtKB-KW"/>
</dbReference>
<keyword evidence="1" id="KW-0328">Glycosyltransferase</keyword>
<dbReference type="Proteomes" id="UP000216033">
    <property type="component" value="Unassembled WGS sequence"/>
</dbReference>
<dbReference type="CDD" id="cd04194">
    <property type="entry name" value="GT8_A4GalT_like"/>
    <property type="match status" value="1"/>
</dbReference>
<keyword evidence="3" id="KW-0479">Metal-binding</keyword>
<gene>
    <name evidence="5" type="ORF">B9K05_08405</name>
</gene>
<dbReference type="Gene3D" id="3.90.550.10">
    <property type="entry name" value="Spore Coat Polysaccharide Biosynthesis Protein SpsA, Chain A"/>
    <property type="match status" value="1"/>
</dbReference>
<evidence type="ECO:0000256" key="3">
    <source>
        <dbReference type="ARBA" id="ARBA00022723"/>
    </source>
</evidence>
<dbReference type="InterPro" id="IPR029044">
    <property type="entry name" value="Nucleotide-diphossugar_trans"/>
</dbReference>
<dbReference type="Pfam" id="PF01501">
    <property type="entry name" value="Glyco_transf_8"/>
    <property type="match status" value="1"/>
</dbReference>
<reference evidence="5 6" key="1">
    <citation type="submission" date="2017-04" db="EMBL/GenBank/DDBJ databases">
        <title>Kefir bacterial isolates.</title>
        <authorList>
            <person name="Kim Y."/>
            <person name="Blasche S."/>
            <person name="Patil K.R."/>
        </authorList>
    </citation>
    <scope>NUCLEOTIDE SEQUENCE [LARGE SCALE GENOMIC DNA]</scope>
    <source>
        <strain evidence="5 6">KR-2</strain>
    </source>
</reference>
<evidence type="ECO:0000259" key="4">
    <source>
        <dbReference type="Pfam" id="PF14393"/>
    </source>
</evidence>
<dbReference type="PANTHER" id="PTHR13778:SF47">
    <property type="entry name" value="LIPOPOLYSACCHARIDE 1,3-GALACTOSYLTRANSFERASE"/>
    <property type="match status" value="1"/>
</dbReference>
<dbReference type="InterPro" id="IPR002495">
    <property type="entry name" value="Glyco_trans_8"/>
</dbReference>
<evidence type="ECO:0000256" key="1">
    <source>
        <dbReference type="ARBA" id="ARBA00022676"/>
    </source>
</evidence>
<accession>A0A270BL84</accession>
<dbReference type="Pfam" id="PF14393">
    <property type="entry name" value="DUF4422"/>
    <property type="match status" value="1"/>
</dbReference>
<dbReference type="EMBL" id="NDFP01000007">
    <property type="protein sequence ID" value="PAL25755.1"/>
    <property type="molecule type" value="Genomic_DNA"/>
</dbReference>
<dbReference type="AlphaFoldDB" id="A0A270BL84"/>
<sequence>MIKIYVNYFSNNKIISNSVLEPIQVGKALSPVALDMIADDTGENISKKNPSYCEMTGVYWAWKNDRQSEYIGFMHYRRFLDFSSSAQKRDTTLGGTGIGRLDDDFLNNCGLTRQNMAQVLAQCEGVIPEPFNVKGIGYKTLEDQYRETKDHHIKDFMAAKSVIHDLYPDDVVFFEKMASGSLLYPCNIFVFKRDLFLEYCAWVFPILEEVEKRIDTSGYNQQEKRVIGYLSERLFTAFILKIRATHPHARFKERPMVFIQDTAAIPSGPKPPRTDLSVISIVASSDQAYLPHLATLIYSIFDSAQQTKFVDFIVLDGGISEIDKTILKKIPASYGGRGRITFVDMSKNFLDIKVHSYFTRSTFYRLVLPDILKDYQRVLFLDTDMVVISDLTELFATDTQGKAIAAVRDLAMASFVGEKTPSIIEANRVPAQQYISDYLGMGDAYKDYFQAGTILFNLDLMRERHYASKMMRDITQKKYWFLDQDVLNKNLKGDVHFLDHQWNFLFIHKNNMPYLGASDKALYEDSLKAPKILHFAGALKPWINDEHPLGFYYWVFARKTHRYETILKQYVNKKATLYGPGTKAPQSGFVWNLLRRVWRALPPDVKRIIHPIAIQIFKGKQ</sequence>
<organism evidence="5 6">
    <name type="scientific">Acetobacter syzygii</name>
    <dbReference type="NCBI Taxonomy" id="146476"/>
    <lineage>
        <taxon>Bacteria</taxon>
        <taxon>Pseudomonadati</taxon>
        <taxon>Pseudomonadota</taxon>
        <taxon>Alphaproteobacteria</taxon>
        <taxon>Acetobacterales</taxon>
        <taxon>Acetobacteraceae</taxon>
        <taxon>Acetobacter</taxon>
    </lineage>
</organism>
<keyword evidence="2" id="KW-0808">Transferase</keyword>
<dbReference type="InterPro" id="IPR025536">
    <property type="entry name" value="DUF4422"/>
</dbReference>
<comment type="caution">
    <text evidence="5">The sequence shown here is derived from an EMBL/GenBank/DDBJ whole genome shotgun (WGS) entry which is preliminary data.</text>
</comment>
<protein>
    <recommendedName>
        <fullName evidence="4">DUF4422 domain-containing protein</fullName>
    </recommendedName>
</protein>
<dbReference type="STRING" id="1231343.Absy_008_015"/>
<dbReference type="InterPro" id="IPR050748">
    <property type="entry name" value="Glycosyltrans_8_dom-fam"/>
</dbReference>
<dbReference type="PANTHER" id="PTHR13778">
    <property type="entry name" value="GLYCOSYLTRANSFERASE 8 DOMAIN-CONTAINING PROTEIN"/>
    <property type="match status" value="1"/>
</dbReference>
<evidence type="ECO:0000313" key="6">
    <source>
        <dbReference type="Proteomes" id="UP000216033"/>
    </source>
</evidence>
<evidence type="ECO:0000313" key="5">
    <source>
        <dbReference type="EMBL" id="PAL25755.1"/>
    </source>
</evidence>
<evidence type="ECO:0000256" key="2">
    <source>
        <dbReference type="ARBA" id="ARBA00022679"/>
    </source>
</evidence>
<keyword evidence="6" id="KW-1185">Reference proteome</keyword>
<dbReference type="SUPFAM" id="SSF53448">
    <property type="entry name" value="Nucleotide-diphospho-sugar transferases"/>
    <property type="match status" value="1"/>
</dbReference>
<dbReference type="RefSeq" id="WP_095351448.1">
    <property type="nucleotide sequence ID" value="NZ_NDFO01000007.1"/>
</dbReference>
<name>A0A270BL84_9PROT</name>
<dbReference type="OrthoDB" id="5672604at2"/>